<feature type="compositionally biased region" description="Basic residues" evidence="1">
    <location>
        <begin position="304"/>
        <end position="318"/>
    </location>
</feature>
<evidence type="ECO:0000256" key="1">
    <source>
        <dbReference type="SAM" id="MobiDB-lite"/>
    </source>
</evidence>
<gene>
    <name evidence="3" type="ORF">FSCOSCO3_A021321</name>
</gene>
<feature type="region of interest" description="Disordered" evidence="1">
    <location>
        <begin position="220"/>
        <end position="318"/>
    </location>
</feature>
<dbReference type="Pfam" id="PF18744">
    <property type="entry name" value="SNAD1"/>
    <property type="match status" value="1"/>
</dbReference>
<dbReference type="Proteomes" id="UP001314229">
    <property type="component" value="Unassembled WGS sequence"/>
</dbReference>
<evidence type="ECO:0000256" key="2">
    <source>
        <dbReference type="SAM" id="SignalP"/>
    </source>
</evidence>
<evidence type="ECO:0000313" key="3">
    <source>
        <dbReference type="EMBL" id="CAK6984158.1"/>
    </source>
</evidence>
<dbReference type="InterPro" id="IPR016192">
    <property type="entry name" value="APOBEC/CMP_deaminase_Zn-bd"/>
</dbReference>
<dbReference type="EMBL" id="CAWUFR010001644">
    <property type="protein sequence ID" value="CAK6984158.1"/>
    <property type="molecule type" value="Genomic_DNA"/>
</dbReference>
<dbReference type="InterPro" id="IPR040958">
    <property type="entry name" value="SNAD1"/>
</dbReference>
<feature type="chain" id="PRO_5043920398" evidence="2">
    <location>
        <begin position="22"/>
        <end position="318"/>
    </location>
</feature>
<dbReference type="GO" id="GO:0008270">
    <property type="term" value="F:zinc ion binding"/>
    <property type="evidence" value="ECO:0007669"/>
    <property type="project" value="InterPro"/>
</dbReference>
<feature type="compositionally biased region" description="Basic residues" evidence="1">
    <location>
        <begin position="287"/>
        <end position="296"/>
    </location>
</feature>
<dbReference type="GO" id="GO:0016787">
    <property type="term" value="F:hydrolase activity"/>
    <property type="evidence" value="ECO:0007669"/>
    <property type="project" value="InterPro"/>
</dbReference>
<feature type="signal peptide" evidence="2">
    <location>
        <begin position="1"/>
        <end position="21"/>
    </location>
</feature>
<sequence>MSVWTWRLLLFLLSAGSSLDAVDVNWLTNTVRVILGEYRIKGQFCLAANIPPNLTPEQLLQVLQTERNNEDVNGIVSGSVVYKRPHVIVAKPAGPKHAEHLVLKEILQPPFSRNRQGNVLLIFSHLSPCDMCTSDILKYLKPDVLNKWSDHAFVFDTVFNKPKSGGSRTREQVKESLKQLGNSGLGLRNIFRCYEPTDSLECHSCSSQGRVSKVCIDNESMSQQGGSSSSRSRSSSSSRSRSRSSSSEGRYRSSSSEGRYRSSSSEGRNRSISSRSRSSSSEGRYRSSSRSRKRGRYRSESRDRSRKRSSSRSSRNRG</sequence>
<keyword evidence="4" id="KW-1185">Reference proteome</keyword>
<evidence type="ECO:0000313" key="4">
    <source>
        <dbReference type="Proteomes" id="UP001314229"/>
    </source>
</evidence>
<feature type="compositionally biased region" description="Low complexity" evidence="1">
    <location>
        <begin position="225"/>
        <end position="286"/>
    </location>
</feature>
<dbReference type="AlphaFoldDB" id="A0AAV1QJ40"/>
<dbReference type="PROSITE" id="PS00903">
    <property type="entry name" value="CYT_DCMP_DEAMINASES_1"/>
    <property type="match status" value="1"/>
</dbReference>
<keyword evidence="2" id="KW-0732">Signal</keyword>
<protein>
    <submittedName>
        <fullName evidence="3">Uncharacterized protein LOC121966965, partial</fullName>
    </submittedName>
</protein>
<comment type="caution">
    <text evidence="3">The sequence shown here is derived from an EMBL/GenBank/DDBJ whole genome shotgun (WGS) entry which is preliminary data.</text>
</comment>
<reference evidence="3 4" key="1">
    <citation type="submission" date="2024-01" db="EMBL/GenBank/DDBJ databases">
        <authorList>
            <person name="Alioto T."/>
            <person name="Alioto T."/>
            <person name="Gomez Garrido J."/>
        </authorList>
    </citation>
    <scope>NUCLEOTIDE SEQUENCE [LARGE SCALE GENOMIC DNA]</scope>
</reference>
<organism evidence="3 4">
    <name type="scientific">Scomber scombrus</name>
    <name type="common">Atlantic mackerel</name>
    <name type="synonym">Scomber vernalis</name>
    <dbReference type="NCBI Taxonomy" id="13677"/>
    <lineage>
        <taxon>Eukaryota</taxon>
        <taxon>Metazoa</taxon>
        <taxon>Chordata</taxon>
        <taxon>Craniata</taxon>
        <taxon>Vertebrata</taxon>
        <taxon>Euteleostomi</taxon>
        <taxon>Actinopterygii</taxon>
        <taxon>Neopterygii</taxon>
        <taxon>Teleostei</taxon>
        <taxon>Neoteleostei</taxon>
        <taxon>Acanthomorphata</taxon>
        <taxon>Pelagiaria</taxon>
        <taxon>Scombriformes</taxon>
        <taxon>Scombridae</taxon>
        <taxon>Scomber</taxon>
    </lineage>
</organism>
<name>A0AAV1QJ40_SCOSC</name>
<proteinExistence type="predicted"/>
<accession>A0AAV1QJ40</accession>